<keyword evidence="2" id="KW-1185">Reference proteome</keyword>
<dbReference type="AlphaFoldDB" id="A0A2P1NM30"/>
<dbReference type="Proteomes" id="UP000241829">
    <property type="component" value="Chromosome"/>
</dbReference>
<dbReference type="EMBL" id="CP027792">
    <property type="protein sequence ID" value="AVP58105.1"/>
    <property type="molecule type" value="Genomic_DNA"/>
</dbReference>
<dbReference type="KEGG" id="melm:C7H73_10810"/>
<reference evidence="2" key="1">
    <citation type="submission" date="2018-03" db="EMBL/GenBank/DDBJ databases">
        <title>Genome sequencing of Melaminivora sp. strain SC2-7.</title>
        <authorList>
            <person name="Kim S.-J."/>
            <person name="Heo J."/>
            <person name="Ahn J.-H."/>
            <person name="Kwon S.-W."/>
        </authorList>
    </citation>
    <scope>NUCLEOTIDE SEQUENCE [LARGE SCALE GENOMIC DNA]</scope>
    <source>
        <strain evidence="2">SC2-7</strain>
    </source>
</reference>
<organism evidence="1 2">
    <name type="scientific">Pulveribacter suum</name>
    <dbReference type="NCBI Taxonomy" id="2116657"/>
    <lineage>
        <taxon>Bacteria</taxon>
        <taxon>Pseudomonadati</taxon>
        <taxon>Pseudomonadota</taxon>
        <taxon>Betaproteobacteria</taxon>
        <taxon>Burkholderiales</taxon>
        <taxon>Comamonadaceae</taxon>
        <taxon>Pulveribacter</taxon>
    </lineage>
</organism>
<dbReference type="OrthoDB" id="8913610at2"/>
<accession>A0A2P1NM30</accession>
<proteinExistence type="predicted"/>
<evidence type="ECO:0000313" key="1">
    <source>
        <dbReference type="EMBL" id="AVP58105.1"/>
    </source>
</evidence>
<sequence>MNTPELRESVRDAIAYDEARESAPFEHEITLLTGLGLIACAFLTPSRTRAVMHALVGGALVVRAASGRDGLRKWAREPQAQPRSRIVVTP</sequence>
<name>A0A2P1NM30_9BURK</name>
<gene>
    <name evidence="1" type="ORF">C7H73_10810</name>
</gene>
<dbReference type="RefSeq" id="WP_106846658.1">
    <property type="nucleotide sequence ID" value="NZ_CP027792.1"/>
</dbReference>
<evidence type="ECO:0000313" key="2">
    <source>
        <dbReference type="Proteomes" id="UP000241829"/>
    </source>
</evidence>
<protein>
    <submittedName>
        <fullName evidence="1">Uncharacterized protein</fullName>
    </submittedName>
</protein>